<proteinExistence type="predicted"/>
<keyword evidence="2" id="KW-1003">Cell membrane</keyword>
<comment type="subcellular location">
    <subcellularLocation>
        <location evidence="1">Cell membrane</location>
        <topology evidence="1">Multi-pass membrane protein</topology>
    </subcellularLocation>
</comment>
<organism evidence="8 9">
    <name type="scientific">Sporichthya brevicatena</name>
    <dbReference type="NCBI Taxonomy" id="171442"/>
    <lineage>
        <taxon>Bacteria</taxon>
        <taxon>Bacillati</taxon>
        <taxon>Actinomycetota</taxon>
        <taxon>Actinomycetes</taxon>
        <taxon>Sporichthyales</taxon>
        <taxon>Sporichthyaceae</taxon>
        <taxon>Sporichthya</taxon>
    </lineage>
</organism>
<evidence type="ECO:0000256" key="6">
    <source>
        <dbReference type="ARBA" id="ARBA00023136"/>
    </source>
</evidence>
<keyword evidence="6 7" id="KW-0472">Membrane</keyword>
<feature type="transmembrane region" description="Helical" evidence="7">
    <location>
        <begin position="81"/>
        <end position="97"/>
    </location>
</feature>
<feature type="transmembrane region" description="Helical" evidence="7">
    <location>
        <begin position="109"/>
        <end position="131"/>
    </location>
</feature>
<keyword evidence="5 7" id="KW-1133">Transmembrane helix</keyword>
<gene>
    <name evidence="8" type="ORF">GCM10009547_41480</name>
</gene>
<dbReference type="Proteomes" id="UP001500957">
    <property type="component" value="Unassembled WGS sequence"/>
</dbReference>
<evidence type="ECO:0000256" key="5">
    <source>
        <dbReference type="ARBA" id="ARBA00022989"/>
    </source>
</evidence>
<protein>
    <submittedName>
        <fullName evidence="8">MraY family glycosyltransferase</fullName>
    </submittedName>
</protein>
<dbReference type="CDD" id="cd06853">
    <property type="entry name" value="GT_WecA_like"/>
    <property type="match status" value="1"/>
</dbReference>
<evidence type="ECO:0000313" key="8">
    <source>
        <dbReference type="EMBL" id="GAA0633253.1"/>
    </source>
</evidence>
<name>A0ABN1H8N1_9ACTN</name>
<evidence type="ECO:0000256" key="7">
    <source>
        <dbReference type="SAM" id="Phobius"/>
    </source>
</evidence>
<evidence type="ECO:0000313" key="9">
    <source>
        <dbReference type="Proteomes" id="UP001500957"/>
    </source>
</evidence>
<keyword evidence="9" id="KW-1185">Reference proteome</keyword>
<evidence type="ECO:0000256" key="1">
    <source>
        <dbReference type="ARBA" id="ARBA00004651"/>
    </source>
</evidence>
<keyword evidence="3" id="KW-0808">Transferase</keyword>
<feature type="transmembrane region" description="Helical" evidence="7">
    <location>
        <begin position="260"/>
        <end position="283"/>
    </location>
</feature>
<evidence type="ECO:0000256" key="3">
    <source>
        <dbReference type="ARBA" id="ARBA00022679"/>
    </source>
</evidence>
<dbReference type="EMBL" id="BAAAHE010000044">
    <property type="protein sequence ID" value="GAA0633253.1"/>
    <property type="molecule type" value="Genomic_DNA"/>
</dbReference>
<dbReference type="PANTHER" id="PTHR22926">
    <property type="entry name" value="PHOSPHO-N-ACETYLMURAMOYL-PENTAPEPTIDE-TRANSFERASE"/>
    <property type="match status" value="1"/>
</dbReference>
<feature type="transmembrane region" description="Helical" evidence="7">
    <location>
        <begin position="340"/>
        <end position="360"/>
    </location>
</feature>
<feature type="transmembrane region" description="Helical" evidence="7">
    <location>
        <begin position="143"/>
        <end position="161"/>
    </location>
</feature>
<dbReference type="PANTHER" id="PTHR22926:SF3">
    <property type="entry name" value="UNDECAPRENYL-PHOSPHATE ALPHA-N-ACETYLGLUCOSAMINYL 1-PHOSPHATE TRANSFERASE"/>
    <property type="match status" value="1"/>
</dbReference>
<evidence type="ECO:0000256" key="4">
    <source>
        <dbReference type="ARBA" id="ARBA00022692"/>
    </source>
</evidence>
<reference evidence="8 9" key="1">
    <citation type="journal article" date="2019" name="Int. J. Syst. Evol. Microbiol.">
        <title>The Global Catalogue of Microorganisms (GCM) 10K type strain sequencing project: providing services to taxonomists for standard genome sequencing and annotation.</title>
        <authorList>
            <consortium name="The Broad Institute Genomics Platform"/>
            <consortium name="The Broad Institute Genome Sequencing Center for Infectious Disease"/>
            <person name="Wu L."/>
            <person name="Ma J."/>
        </authorList>
    </citation>
    <scope>NUCLEOTIDE SEQUENCE [LARGE SCALE GENOMIC DNA]</scope>
    <source>
        <strain evidence="8 9">JCM 10671</strain>
    </source>
</reference>
<evidence type="ECO:0000256" key="2">
    <source>
        <dbReference type="ARBA" id="ARBA00022475"/>
    </source>
</evidence>
<dbReference type="InterPro" id="IPR000715">
    <property type="entry name" value="Glycosyl_transferase_4"/>
</dbReference>
<keyword evidence="4 7" id="KW-0812">Transmembrane</keyword>
<comment type="caution">
    <text evidence="8">The sequence shown here is derived from an EMBL/GenBank/DDBJ whole genome shotgun (WGS) entry which is preliminary data.</text>
</comment>
<dbReference type="RefSeq" id="WP_344608346.1">
    <property type="nucleotide sequence ID" value="NZ_BAAAHE010000044.1"/>
</dbReference>
<sequence>MREYLLTMLVAAAATYLTTGVVRRAALAGGVMAEVRDRDVHAVPTPRMGGLAMLVGLAAGLVVAAELPFLSRELFANSHDPWALLAGATIICALGVVDDKWGLDAVTKLAGQVLAAGVMVVLGIQMTYLPVPGTTIVLDASSGFLLSVLIVVATVNAVNFVDGLDGLLAGIALTAALAFFSYTYLLSIEQQFDRAISPSLFSALLAGICLGFLPHNFYPAKIFMGDSGSMLIGLVLAASTVSFAGQIDFGAVESEDVSPALLPLILPFAAIAAPFLDLVLAIIRRTMSGRSPFAPDKQHLHHRLLEIGHSHRGAVLIMYFWSALIAFGVVALSLVSAQAWALVAVALLVVVGVVLLRLPVIQRVGAPTGKPTR</sequence>
<feature type="transmembrane region" description="Helical" evidence="7">
    <location>
        <begin position="200"/>
        <end position="218"/>
    </location>
</feature>
<feature type="transmembrane region" description="Helical" evidence="7">
    <location>
        <begin position="167"/>
        <end position="188"/>
    </location>
</feature>
<feature type="transmembrane region" description="Helical" evidence="7">
    <location>
        <begin position="313"/>
        <end position="334"/>
    </location>
</feature>
<accession>A0ABN1H8N1</accession>
<dbReference type="Pfam" id="PF00953">
    <property type="entry name" value="Glycos_transf_4"/>
    <property type="match status" value="1"/>
</dbReference>
<feature type="transmembrane region" description="Helical" evidence="7">
    <location>
        <begin position="49"/>
        <end position="69"/>
    </location>
</feature>